<evidence type="ECO:0000313" key="5">
    <source>
        <dbReference type="Proteomes" id="UP000001449"/>
    </source>
</evidence>
<dbReference type="PANTHER" id="PTHR24113">
    <property type="entry name" value="RAN GTPASE-ACTIVATING PROTEIN 1"/>
    <property type="match status" value="1"/>
</dbReference>
<dbReference type="Pfam" id="PF13516">
    <property type="entry name" value="LRR_6"/>
    <property type="match status" value="4"/>
</dbReference>
<dbReference type="GO" id="GO:0005096">
    <property type="term" value="F:GTPase activator activity"/>
    <property type="evidence" value="ECO:0000318"/>
    <property type="project" value="GO_Central"/>
</dbReference>
<dbReference type="Proteomes" id="UP000001449">
    <property type="component" value="Chromosome 20"/>
</dbReference>
<dbReference type="SUPFAM" id="SSF52047">
    <property type="entry name" value="RNI-like"/>
    <property type="match status" value="1"/>
</dbReference>
<dbReference type="SMART" id="SM00368">
    <property type="entry name" value="LRR_RI"/>
    <property type="match status" value="4"/>
</dbReference>
<dbReference type="GO" id="GO:0005829">
    <property type="term" value="C:cytosol"/>
    <property type="evidence" value="ECO:0000318"/>
    <property type="project" value="GO_Central"/>
</dbReference>
<dbReference type="STRING" id="35128.B8CF41"/>
<dbReference type="InParanoid" id="B8CF41"/>
<dbReference type="GeneID" id="7443640"/>
<protein>
    <submittedName>
        <fullName evidence="4">Uncharacterized protein</fullName>
    </submittedName>
</protein>
<dbReference type="PaxDb" id="35128-Thaps25675"/>
<dbReference type="Gene3D" id="3.80.10.10">
    <property type="entry name" value="Ribonuclease Inhibitor"/>
    <property type="match status" value="1"/>
</dbReference>
<evidence type="ECO:0000256" key="3">
    <source>
        <dbReference type="ARBA" id="ARBA00022737"/>
    </source>
</evidence>
<name>B8CF41_THAPS</name>
<dbReference type="InterPro" id="IPR001611">
    <property type="entry name" value="Leu-rich_rpt"/>
</dbReference>
<dbReference type="eggNOG" id="KOG4308">
    <property type="taxonomic scope" value="Eukaryota"/>
</dbReference>
<dbReference type="PANTHER" id="PTHR24113:SF12">
    <property type="entry name" value="RAN GTPASE-ACTIVATING PROTEIN 1"/>
    <property type="match status" value="1"/>
</dbReference>
<sequence length="344" mass="38960">MGNVAIAFIYSSIDLSNYLQTKHRARIEHKRIQSIIPRYLSRLNHSDIDLTTLNLNGLGVDCSIIRLLSTPLLSGETRVQELYLERNRIGSEGATCIARLLCKDGHLKIVSLAHNPIGSLGAMALASSLEQNRSLDRLDLSYCDIDDLGVQKLAQSLKHNTTLKYLKIEGNPISSDGVYSLFKCIYDTSDGIHSIWDCNHTIRGFHGQHPMYSPSFPETNANKLLVKKLTEILATCNRRYYSALLSKSSRKIAASRKILRYYFKDEKFEYISCLEETEEKLVPNVIGWLGRYGDVGIVYEVVRDMPWLVDHKRNRRKKDSDSGDVAMEGDIAMVSENVKEVESR</sequence>
<reference evidence="4 5" key="1">
    <citation type="journal article" date="2004" name="Science">
        <title>The genome of the diatom Thalassiosira pseudonana: ecology, evolution, and metabolism.</title>
        <authorList>
            <person name="Armbrust E.V."/>
            <person name="Berges J.A."/>
            <person name="Bowler C."/>
            <person name="Green B.R."/>
            <person name="Martinez D."/>
            <person name="Putnam N.H."/>
            <person name="Zhou S."/>
            <person name="Allen A.E."/>
            <person name="Apt K.E."/>
            <person name="Bechner M."/>
            <person name="Brzezinski M.A."/>
            <person name="Chaal B.K."/>
            <person name="Chiovitti A."/>
            <person name="Davis A.K."/>
            <person name="Demarest M.S."/>
            <person name="Detter J.C."/>
            <person name="Glavina T."/>
            <person name="Goodstein D."/>
            <person name="Hadi M.Z."/>
            <person name="Hellsten U."/>
            <person name="Hildebrand M."/>
            <person name="Jenkins B.D."/>
            <person name="Jurka J."/>
            <person name="Kapitonov V.V."/>
            <person name="Kroger N."/>
            <person name="Lau W.W."/>
            <person name="Lane T.W."/>
            <person name="Larimer F.W."/>
            <person name="Lippmeier J.C."/>
            <person name="Lucas S."/>
            <person name="Medina M."/>
            <person name="Montsant A."/>
            <person name="Obornik M."/>
            <person name="Parker M.S."/>
            <person name="Palenik B."/>
            <person name="Pazour G.J."/>
            <person name="Richardson P.M."/>
            <person name="Rynearson T.A."/>
            <person name="Saito M.A."/>
            <person name="Schwartz D.C."/>
            <person name="Thamatrakoln K."/>
            <person name="Valentin K."/>
            <person name="Vardi A."/>
            <person name="Wilkerson F.P."/>
            <person name="Rokhsar D.S."/>
        </authorList>
    </citation>
    <scope>NUCLEOTIDE SEQUENCE [LARGE SCALE GENOMIC DNA]</scope>
    <source>
        <strain evidence="4 5">CCMP1335</strain>
    </source>
</reference>
<accession>B8CF41</accession>
<organism evidence="4 5">
    <name type="scientific">Thalassiosira pseudonana</name>
    <name type="common">Marine diatom</name>
    <name type="synonym">Cyclotella nana</name>
    <dbReference type="NCBI Taxonomy" id="35128"/>
    <lineage>
        <taxon>Eukaryota</taxon>
        <taxon>Sar</taxon>
        <taxon>Stramenopiles</taxon>
        <taxon>Ochrophyta</taxon>
        <taxon>Bacillariophyta</taxon>
        <taxon>Coscinodiscophyceae</taxon>
        <taxon>Thalassiosirophycidae</taxon>
        <taxon>Thalassiosirales</taxon>
        <taxon>Thalassiosiraceae</taxon>
        <taxon>Thalassiosira</taxon>
    </lineage>
</organism>
<evidence type="ECO:0000313" key="4">
    <source>
        <dbReference type="EMBL" id="EED88141.1"/>
    </source>
</evidence>
<keyword evidence="5" id="KW-1185">Reference proteome</keyword>
<dbReference type="GO" id="GO:0048471">
    <property type="term" value="C:perinuclear region of cytoplasm"/>
    <property type="evidence" value="ECO:0000318"/>
    <property type="project" value="GO_Central"/>
</dbReference>
<keyword evidence="2" id="KW-0433">Leucine-rich repeat</keyword>
<dbReference type="RefSeq" id="XP_002294781.1">
    <property type="nucleotide sequence ID" value="XM_002294745.1"/>
</dbReference>
<evidence type="ECO:0000256" key="2">
    <source>
        <dbReference type="ARBA" id="ARBA00022614"/>
    </source>
</evidence>
<dbReference type="GO" id="GO:0005634">
    <property type="term" value="C:nucleus"/>
    <property type="evidence" value="ECO:0000318"/>
    <property type="project" value="GO_Central"/>
</dbReference>
<dbReference type="HOGENOM" id="CLU_807731_0_0_1"/>
<evidence type="ECO:0000256" key="1">
    <source>
        <dbReference type="ARBA" id="ARBA00022468"/>
    </source>
</evidence>
<dbReference type="GO" id="GO:0031267">
    <property type="term" value="F:small GTPase binding"/>
    <property type="evidence" value="ECO:0000318"/>
    <property type="project" value="GO_Central"/>
</dbReference>
<proteinExistence type="predicted"/>
<keyword evidence="1" id="KW-0343">GTPase activation</keyword>
<keyword evidence="3" id="KW-0677">Repeat</keyword>
<dbReference type="KEGG" id="tps:THAPSDRAFT_25675"/>
<dbReference type="InterPro" id="IPR032675">
    <property type="entry name" value="LRR_dom_sf"/>
</dbReference>
<dbReference type="GO" id="GO:0051168">
    <property type="term" value="P:nuclear export"/>
    <property type="evidence" value="ECO:0000318"/>
    <property type="project" value="GO_Central"/>
</dbReference>
<dbReference type="InterPro" id="IPR027038">
    <property type="entry name" value="RanGap"/>
</dbReference>
<dbReference type="AlphaFoldDB" id="B8CF41"/>
<reference evidence="4 5" key="2">
    <citation type="journal article" date="2008" name="Nature">
        <title>The Phaeodactylum genome reveals the evolutionary history of diatom genomes.</title>
        <authorList>
            <person name="Bowler C."/>
            <person name="Allen A.E."/>
            <person name="Badger J.H."/>
            <person name="Grimwood J."/>
            <person name="Jabbari K."/>
            <person name="Kuo A."/>
            <person name="Maheswari U."/>
            <person name="Martens C."/>
            <person name="Maumus F."/>
            <person name="Otillar R.P."/>
            <person name="Rayko E."/>
            <person name="Salamov A."/>
            <person name="Vandepoele K."/>
            <person name="Beszteri B."/>
            <person name="Gruber A."/>
            <person name="Heijde M."/>
            <person name="Katinka M."/>
            <person name="Mock T."/>
            <person name="Valentin K."/>
            <person name="Verret F."/>
            <person name="Berges J.A."/>
            <person name="Brownlee C."/>
            <person name="Cadoret J.P."/>
            <person name="Chiovitti A."/>
            <person name="Choi C.J."/>
            <person name="Coesel S."/>
            <person name="De Martino A."/>
            <person name="Detter J.C."/>
            <person name="Durkin C."/>
            <person name="Falciatore A."/>
            <person name="Fournet J."/>
            <person name="Haruta M."/>
            <person name="Huysman M.J."/>
            <person name="Jenkins B.D."/>
            <person name="Jiroutova K."/>
            <person name="Jorgensen R.E."/>
            <person name="Joubert Y."/>
            <person name="Kaplan A."/>
            <person name="Kroger N."/>
            <person name="Kroth P.G."/>
            <person name="La Roche J."/>
            <person name="Lindquist E."/>
            <person name="Lommer M."/>
            <person name="Martin-Jezequel V."/>
            <person name="Lopez P.J."/>
            <person name="Lucas S."/>
            <person name="Mangogna M."/>
            <person name="McGinnis K."/>
            <person name="Medlin L.K."/>
            <person name="Montsant A."/>
            <person name="Oudot-Le Secq M.P."/>
            <person name="Napoli C."/>
            <person name="Obornik M."/>
            <person name="Parker M.S."/>
            <person name="Petit J.L."/>
            <person name="Porcel B.M."/>
            <person name="Poulsen N."/>
            <person name="Robison M."/>
            <person name="Rychlewski L."/>
            <person name="Rynearson T.A."/>
            <person name="Schmutz J."/>
            <person name="Shapiro H."/>
            <person name="Siaut M."/>
            <person name="Stanley M."/>
            <person name="Sussman M.R."/>
            <person name="Taylor A.R."/>
            <person name="Vardi A."/>
            <person name="von Dassow P."/>
            <person name="Vyverman W."/>
            <person name="Willis A."/>
            <person name="Wyrwicz L.S."/>
            <person name="Rokhsar D.S."/>
            <person name="Weissenbach J."/>
            <person name="Armbrust E.V."/>
            <person name="Green B.R."/>
            <person name="Van de Peer Y."/>
            <person name="Grigoriev I.V."/>
        </authorList>
    </citation>
    <scope>NUCLEOTIDE SEQUENCE [LARGE SCALE GENOMIC DNA]</scope>
    <source>
        <strain evidence="4 5">CCMP1335</strain>
    </source>
</reference>
<dbReference type="EMBL" id="CM000652">
    <property type="protein sequence ID" value="EED88141.1"/>
    <property type="molecule type" value="Genomic_DNA"/>
</dbReference>
<gene>
    <name evidence="4" type="ORF">THAPSDRAFT_25675</name>
</gene>